<keyword evidence="3" id="KW-1185">Reference proteome</keyword>
<evidence type="ECO:0000313" key="2">
    <source>
        <dbReference type="EMBL" id="PBK62826.1"/>
    </source>
</evidence>
<proteinExistence type="predicted"/>
<reference evidence="3" key="1">
    <citation type="journal article" date="2017" name="Nat. Ecol. Evol.">
        <title>Genome expansion and lineage-specific genetic innovations in the forest pathogenic fungi Armillaria.</title>
        <authorList>
            <person name="Sipos G."/>
            <person name="Prasanna A.N."/>
            <person name="Walter M.C."/>
            <person name="O'Connor E."/>
            <person name="Balint B."/>
            <person name="Krizsan K."/>
            <person name="Kiss B."/>
            <person name="Hess J."/>
            <person name="Varga T."/>
            <person name="Slot J."/>
            <person name="Riley R."/>
            <person name="Boka B."/>
            <person name="Rigling D."/>
            <person name="Barry K."/>
            <person name="Lee J."/>
            <person name="Mihaltcheva S."/>
            <person name="LaButti K."/>
            <person name="Lipzen A."/>
            <person name="Waldron R."/>
            <person name="Moloney N.M."/>
            <person name="Sperisen C."/>
            <person name="Kredics L."/>
            <person name="Vagvoelgyi C."/>
            <person name="Patrignani A."/>
            <person name="Fitzpatrick D."/>
            <person name="Nagy I."/>
            <person name="Doyle S."/>
            <person name="Anderson J.B."/>
            <person name="Grigoriev I.V."/>
            <person name="Gueldener U."/>
            <person name="Muensterkoetter M."/>
            <person name="Nagy L.G."/>
        </authorList>
    </citation>
    <scope>NUCLEOTIDE SEQUENCE [LARGE SCALE GENOMIC DNA]</scope>
    <source>
        <strain evidence="3">28-4</strain>
    </source>
</reference>
<gene>
    <name evidence="2" type="ORF">ARMSODRAFT_980455</name>
</gene>
<organism evidence="2 3">
    <name type="scientific">Armillaria solidipes</name>
    <dbReference type="NCBI Taxonomy" id="1076256"/>
    <lineage>
        <taxon>Eukaryota</taxon>
        <taxon>Fungi</taxon>
        <taxon>Dikarya</taxon>
        <taxon>Basidiomycota</taxon>
        <taxon>Agaricomycotina</taxon>
        <taxon>Agaricomycetes</taxon>
        <taxon>Agaricomycetidae</taxon>
        <taxon>Agaricales</taxon>
        <taxon>Marasmiineae</taxon>
        <taxon>Physalacriaceae</taxon>
        <taxon>Armillaria</taxon>
    </lineage>
</organism>
<protein>
    <submittedName>
        <fullName evidence="2">Uncharacterized protein</fullName>
    </submittedName>
</protein>
<sequence>MPPTDEGQKGRANGRRASSEPFAHDHFIFHGHYLAMIPLFQDVGLSRIAARGCTRQDRPSSHSWESVMNTRSTSPPRTSECIEAIMFVHDVDSARSRTRFFNAGHSGMKLDDIGGVKEKNSNSEHGYREIDDIDYAHKRSVILTALNTTYNLIITRPRMMWYLAYGMQRRGS</sequence>
<feature type="region of interest" description="Disordered" evidence="1">
    <location>
        <begin position="55"/>
        <end position="76"/>
    </location>
</feature>
<evidence type="ECO:0000256" key="1">
    <source>
        <dbReference type="SAM" id="MobiDB-lite"/>
    </source>
</evidence>
<dbReference type="AlphaFoldDB" id="A0A2H3BIE0"/>
<evidence type="ECO:0000313" key="3">
    <source>
        <dbReference type="Proteomes" id="UP000218334"/>
    </source>
</evidence>
<dbReference type="EMBL" id="KZ293463">
    <property type="protein sequence ID" value="PBK62826.1"/>
    <property type="molecule type" value="Genomic_DNA"/>
</dbReference>
<feature type="compositionally biased region" description="Polar residues" evidence="1">
    <location>
        <begin position="61"/>
        <end position="76"/>
    </location>
</feature>
<dbReference type="Proteomes" id="UP000218334">
    <property type="component" value="Unassembled WGS sequence"/>
</dbReference>
<accession>A0A2H3BIE0</accession>
<name>A0A2H3BIE0_9AGAR</name>